<organism evidence="1 2">
    <name type="scientific">Flavobacterium ardleyense</name>
    <dbReference type="NCBI Taxonomy" id="2038737"/>
    <lineage>
        <taxon>Bacteria</taxon>
        <taxon>Pseudomonadati</taxon>
        <taxon>Bacteroidota</taxon>
        <taxon>Flavobacteriia</taxon>
        <taxon>Flavobacteriales</taxon>
        <taxon>Flavobacteriaceae</taxon>
        <taxon>Flavobacterium</taxon>
    </lineage>
</organism>
<comment type="caution">
    <text evidence="1">The sequence shown here is derived from an EMBL/GenBank/DDBJ whole genome shotgun (WGS) entry which is preliminary data.</text>
</comment>
<name>A0ABW5ZB95_9FLAO</name>
<dbReference type="EMBL" id="JBHUOL010000018">
    <property type="protein sequence ID" value="MFD2909601.1"/>
    <property type="molecule type" value="Genomic_DNA"/>
</dbReference>
<accession>A0ABW5ZB95</accession>
<reference evidence="2" key="1">
    <citation type="journal article" date="2019" name="Int. J. Syst. Evol. Microbiol.">
        <title>The Global Catalogue of Microorganisms (GCM) 10K type strain sequencing project: providing services to taxonomists for standard genome sequencing and annotation.</title>
        <authorList>
            <consortium name="The Broad Institute Genomics Platform"/>
            <consortium name="The Broad Institute Genome Sequencing Center for Infectious Disease"/>
            <person name="Wu L."/>
            <person name="Ma J."/>
        </authorList>
    </citation>
    <scope>NUCLEOTIDE SEQUENCE [LARGE SCALE GENOMIC DNA]</scope>
    <source>
        <strain evidence="2">KCTC 52644</strain>
    </source>
</reference>
<dbReference type="RefSeq" id="WP_379808240.1">
    <property type="nucleotide sequence ID" value="NZ_JBHUOL010000018.1"/>
</dbReference>
<evidence type="ECO:0000313" key="2">
    <source>
        <dbReference type="Proteomes" id="UP001597549"/>
    </source>
</evidence>
<dbReference type="PROSITE" id="PS51257">
    <property type="entry name" value="PROKAR_LIPOPROTEIN"/>
    <property type="match status" value="1"/>
</dbReference>
<keyword evidence="2" id="KW-1185">Reference proteome</keyword>
<sequence>MRKIALTFASITFLVLASCNDKKEPVEVIEKTVVVEKEVEVPAKPVEVVKEEPGTSISVGKDGVEISTKDKKKNVEIDINTGKKKD</sequence>
<protein>
    <recommendedName>
        <fullName evidence="3">Lipoprotein</fullName>
    </recommendedName>
</protein>
<proteinExistence type="predicted"/>
<evidence type="ECO:0008006" key="3">
    <source>
        <dbReference type="Google" id="ProtNLM"/>
    </source>
</evidence>
<dbReference type="Proteomes" id="UP001597549">
    <property type="component" value="Unassembled WGS sequence"/>
</dbReference>
<gene>
    <name evidence="1" type="ORF">ACFSX9_12760</name>
</gene>
<evidence type="ECO:0000313" key="1">
    <source>
        <dbReference type="EMBL" id="MFD2909601.1"/>
    </source>
</evidence>